<dbReference type="EMBL" id="CAEZYH010000164">
    <property type="protein sequence ID" value="CAB4736115.1"/>
    <property type="molecule type" value="Genomic_DNA"/>
</dbReference>
<dbReference type="EMBL" id="CAFBPS010000231">
    <property type="protein sequence ID" value="CAB5038015.1"/>
    <property type="molecule type" value="Genomic_DNA"/>
</dbReference>
<name>A0A6J7EM08_9ZZZZ</name>
<evidence type="ECO:0000313" key="6">
    <source>
        <dbReference type="EMBL" id="CAB5038015.1"/>
    </source>
</evidence>
<dbReference type="EMBL" id="CAFBMF010000157">
    <property type="protein sequence ID" value="CAB4913159.1"/>
    <property type="molecule type" value="Genomic_DNA"/>
</dbReference>
<evidence type="ECO:0000313" key="2">
    <source>
        <dbReference type="EMBL" id="CAB4788612.1"/>
    </source>
</evidence>
<dbReference type="EMBL" id="CAEZZP010000188">
    <property type="protein sequence ID" value="CAB4788612.1"/>
    <property type="molecule type" value="Genomic_DNA"/>
</dbReference>
<proteinExistence type="predicted"/>
<evidence type="ECO:0000313" key="5">
    <source>
        <dbReference type="EMBL" id="CAB4913159.1"/>
    </source>
</evidence>
<dbReference type="EMBL" id="CAFAAL010000135">
    <property type="protein sequence ID" value="CAB4812545.1"/>
    <property type="molecule type" value="Genomic_DNA"/>
</dbReference>
<evidence type="ECO:0000313" key="1">
    <source>
        <dbReference type="EMBL" id="CAB4736115.1"/>
    </source>
</evidence>
<gene>
    <name evidence="1" type="ORF">UFOPK2658_01998</name>
    <name evidence="2" type="ORF">UFOPK2880_01872</name>
    <name evidence="3" type="ORF">UFOPK3004_01337</name>
    <name evidence="4" type="ORF">UFOPK3304_01760</name>
    <name evidence="5" type="ORF">UFOPK3494_01656</name>
    <name evidence="6" type="ORF">UFOPK4134_01844</name>
</gene>
<sequence length="85" mass="8646">MRILPLNFLLTSSTEGASRLQVPQPGAQNQKATGLSASAAVSEKVVCVPMMFADTSCIDDGATVSEVKGSVVSMTGVDEGVVATS</sequence>
<organism evidence="4">
    <name type="scientific">freshwater metagenome</name>
    <dbReference type="NCBI Taxonomy" id="449393"/>
    <lineage>
        <taxon>unclassified sequences</taxon>
        <taxon>metagenomes</taxon>
        <taxon>ecological metagenomes</taxon>
    </lineage>
</organism>
<accession>A0A6J7EM08</accession>
<dbReference type="AlphaFoldDB" id="A0A6J7EM08"/>
<protein>
    <submittedName>
        <fullName evidence="4">Unannotated protein</fullName>
    </submittedName>
</protein>
<reference evidence="4" key="1">
    <citation type="submission" date="2020-05" db="EMBL/GenBank/DDBJ databases">
        <authorList>
            <person name="Chiriac C."/>
            <person name="Salcher M."/>
            <person name="Ghai R."/>
            <person name="Kavagutti S V."/>
        </authorList>
    </citation>
    <scope>NUCLEOTIDE SEQUENCE</scope>
</reference>
<evidence type="ECO:0000313" key="4">
    <source>
        <dbReference type="EMBL" id="CAB4882255.1"/>
    </source>
</evidence>
<evidence type="ECO:0000313" key="3">
    <source>
        <dbReference type="EMBL" id="CAB4812545.1"/>
    </source>
</evidence>
<dbReference type="EMBL" id="CAFBLJ010000143">
    <property type="protein sequence ID" value="CAB4882255.1"/>
    <property type="molecule type" value="Genomic_DNA"/>
</dbReference>